<dbReference type="HOGENOM" id="CLU_000972_1_1_1"/>
<feature type="compositionally biased region" description="Basic and acidic residues" evidence="4">
    <location>
        <begin position="561"/>
        <end position="571"/>
    </location>
</feature>
<dbReference type="Gene3D" id="1.10.506.10">
    <property type="entry name" value="GTPase Activation - p120gap, domain 1"/>
    <property type="match status" value="1"/>
</dbReference>
<evidence type="ECO:0000256" key="2">
    <source>
        <dbReference type="PROSITE-ProRule" id="PRU00035"/>
    </source>
</evidence>
<dbReference type="Pfam" id="PF00616">
    <property type="entry name" value="RasGAP"/>
    <property type="match status" value="1"/>
</dbReference>
<evidence type="ECO:0000259" key="5">
    <source>
        <dbReference type="PROSITE" id="PS50014"/>
    </source>
</evidence>
<dbReference type="InterPro" id="IPR036427">
    <property type="entry name" value="Bromodomain-like_sf"/>
</dbReference>
<dbReference type="Pfam" id="PF00439">
    <property type="entry name" value="Bromodomain"/>
    <property type="match status" value="1"/>
</dbReference>
<dbReference type="PROSITE" id="PS50014">
    <property type="entry name" value="BROMODOMAIN_2"/>
    <property type="match status" value="1"/>
</dbReference>
<dbReference type="KEGG" id="wic:J056_000910"/>
<feature type="compositionally biased region" description="Polar residues" evidence="4">
    <location>
        <begin position="679"/>
        <end position="695"/>
    </location>
</feature>
<dbReference type="InterPro" id="IPR036872">
    <property type="entry name" value="CH_dom_sf"/>
</dbReference>
<dbReference type="EMBL" id="KE007235">
    <property type="protein sequence ID" value="EOR00372.1"/>
    <property type="molecule type" value="Genomic_DNA"/>
</dbReference>
<feature type="region of interest" description="Disordered" evidence="4">
    <location>
        <begin position="561"/>
        <end position="640"/>
    </location>
</feature>
<dbReference type="PANTHER" id="PTHR14149">
    <property type="entry name" value="RAS GTPASE-ACTIVATING PROTEIN WITH IQ MOTIF"/>
    <property type="match status" value="1"/>
</dbReference>
<dbReference type="SMART" id="SM00033">
    <property type="entry name" value="CH"/>
    <property type="match status" value="1"/>
</dbReference>
<feature type="domain" description="Ras-GAP" evidence="6">
    <location>
        <begin position="1551"/>
        <end position="1779"/>
    </location>
</feature>
<dbReference type="GO" id="GO:0110085">
    <property type="term" value="C:mitotic actomyosin contractile ring"/>
    <property type="evidence" value="ECO:0007669"/>
    <property type="project" value="TreeGrafter"/>
</dbReference>
<keyword evidence="3" id="KW-0175">Coiled coil</keyword>
<protein>
    <submittedName>
        <fullName evidence="8">Ras GTPase-activating-like protein rng2</fullName>
    </submittedName>
</protein>
<evidence type="ECO:0000256" key="1">
    <source>
        <dbReference type="ARBA" id="ARBA00023117"/>
    </source>
</evidence>
<evidence type="ECO:0000256" key="4">
    <source>
        <dbReference type="SAM" id="MobiDB-lite"/>
    </source>
</evidence>
<dbReference type="SMART" id="SM00015">
    <property type="entry name" value="IQ"/>
    <property type="match status" value="10"/>
</dbReference>
<feature type="region of interest" description="Disordered" evidence="4">
    <location>
        <begin position="406"/>
        <end position="534"/>
    </location>
</feature>
<dbReference type="InterPro" id="IPR000593">
    <property type="entry name" value="RasGAP_C"/>
</dbReference>
<evidence type="ECO:0000259" key="7">
    <source>
        <dbReference type="PROSITE" id="PS50021"/>
    </source>
</evidence>
<evidence type="ECO:0000256" key="3">
    <source>
        <dbReference type="SAM" id="Coils"/>
    </source>
</evidence>
<dbReference type="GO" id="GO:0006325">
    <property type="term" value="P:chromatin organization"/>
    <property type="evidence" value="ECO:0007669"/>
    <property type="project" value="UniProtKB-ARBA"/>
</dbReference>
<dbReference type="GO" id="GO:0051015">
    <property type="term" value="F:actin filament binding"/>
    <property type="evidence" value="ECO:0007669"/>
    <property type="project" value="TreeGrafter"/>
</dbReference>
<dbReference type="SMART" id="SM00297">
    <property type="entry name" value="BROMO"/>
    <property type="match status" value="1"/>
</dbReference>
<evidence type="ECO:0000313" key="9">
    <source>
        <dbReference type="Proteomes" id="UP000014064"/>
    </source>
</evidence>
<dbReference type="SUPFAM" id="SSF47370">
    <property type="entry name" value="Bromodomain"/>
    <property type="match status" value="1"/>
</dbReference>
<dbReference type="SUPFAM" id="SSF143885">
    <property type="entry name" value="RGC domain-like"/>
    <property type="match status" value="1"/>
</dbReference>
<keyword evidence="9" id="KW-1185">Reference proteome</keyword>
<dbReference type="InterPro" id="IPR000048">
    <property type="entry name" value="IQ_motif_EF-hand-BS"/>
</dbReference>
<dbReference type="SMART" id="SM00323">
    <property type="entry name" value="RasGAP"/>
    <property type="match status" value="1"/>
</dbReference>
<dbReference type="GO" id="GO:0005096">
    <property type="term" value="F:GTPase activator activity"/>
    <property type="evidence" value="ECO:0007669"/>
    <property type="project" value="TreeGrafter"/>
</dbReference>
<keyword evidence="1 2" id="KW-0103">Bromodomain</keyword>
<feature type="compositionally biased region" description="Polar residues" evidence="4">
    <location>
        <begin position="406"/>
        <end position="425"/>
    </location>
</feature>
<dbReference type="Pfam" id="PF00307">
    <property type="entry name" value="CH"/>
    <property type="match status" value="1"/>
</dbReference>
<reference evidence="9" key="1">
    <citation type="journal article" date="2013" name="BMC Genomics">
        <title>Genome and transcriptome sequencing of the halophilic fungus Wallemia ichthyophaga: haloadaptations present and absent.</title>
        <authorList>
            <person name="Zajc J."/>
            <person name="Liu Y."/>
            <person name="Dai W."/>
            <person name="Yang Z."/>
            <person name="Hu J."/>
            <person name="Gostincar C."/>
            <person name="Gunde-Cimerman N."/>
        </authorList>
    </citation>
    <scope>NUCLEOTIDE SEQUENCE [LARGE SCALE GENOMIC DNA]</scope>
    <source>
        <strain evidence="9">EXF-994 / CBS 113033</strain>
    </source>
</reference>
<organism evidence="8 9">
    <name type="scientific">Wallemia ichthyophaga (strain EXF-994 / CBS 113033)</name>
    <dbReference type="NCBI Taxonomy" id="1299270"/>
    <lineage>
        <taxon>Eukaryota</taxon>
        <taxon>Fungi</taxon>
        <taxon>Dikarya</taxon>
        <taxon>Basidiomycota</taxon>
        <taxon>Wallemiomycotina</taxon>
        <taxon>Wallemiomycetes</taxon>
        <taxon>Wallemiales</taxon>
        <taxon>Wallemiaceae</taxon>
        <taxon>Wallemia</taxon>
    </lineage>
</organism>
<dbReference type="GeneID" id="20373862"/>
<gene>
    <name evidence="8" type="ORF">J056_000910</name>
</gene>
<dbReference type="GO" id="GO:0005516">
    <property type="term" value="F:calmodulin binding"/>
    <property type="evidence" value="ECO:0007669"/>
    <property type="project" value="TreeGrafter"/>
</dbReference>
<dbReference type="PROSITE" id="PS50018">
    <property type="entry name" value="RAS_GTPASE_ACTIV_2"/>
    <property type="match status" value="1"/>
</dbReference>
<dbReference type="Gene3D" id="1.20.920.10">
    <property type="entry name" value="Bromodomain-like"/>
    <property type="match status" value="1"/>
</dbReference>
<feature type="compositionally biased region" description="Basic and acidic residues" evidence="4">
    <location>
        <begin position="130"/>
        <end position="173"/>
    </location>
</feature>
<dbReference type="OrthoDB" id="775356at2759"/>
<dbReference type="SUPFAM" id="SSF47576">
    <property type="entry name" value="Calponin-homology domain, CH-domain"/>
    <property type="match status" value="1"/>
</dbReference>
<feature type="domain" description="Calponin-homology (CH)" evidence="7">
    <location>
        <begin position="718"/>
        <end position="844"/>
    </location>
</feature>
<feature type="coiled-coil region" evidence="3">
    <location>
        <begin position="2036"/>
        <end position="2063"/>
    </location>
</feature>
<proteinExistence type="predicted"/>
<dbReference type="Pfam" id="PF03836">
    <property type="entry name" value="RasGAP_C"/>
    <property type="match status" value="1"/>
</dbReference>
<dbReference type="STRING" id="1299270.R9ADW2"/>
<dbReference type="Proteomes" id="UP000014064">
    <property type="component" value="Unassembled WGS sequence"/>
</dbReference>
<feature type="compositionally biased region" description="Basic and acidic residues" evidence="4">
    <location>
        <begin position="618"/>
        <end position="637"/>
    </location>
</feature>
<dbReference type="InterPro" id="IPR008936">
    <property type="entry name" value="Rho_GTPase_activation_prot"/>
</dbReference>
<dbReference type="PRINTS" id="PR00503">
    <property type="entry name" value="BROMODOMAIN"/>
</dbReference>
<dbReference type="SUPFAM" id="SSF48350">
    <property type="entry name" value="GTPase activation domain, GAP"/>
    <property type="match status" value="1"/>
</dbReference>
<dbReference type="Pfam" id="PF00612">
    <property type="entry name" value="IQ"/>
    <property type="match status" value="4"/>
</dbReference>
<dbReference type="Gene3D" id="1.20.5.190">
    <property type="match status" value="1"/>
</dbReference>
<dbReference type="eggNOG" id="KOG2128">
    <property type="taxonomic scope" value="Eukaryota"/>
</dbReference>
<feature type="region of interest" description="Disordered" evidence="4">
    <location>
        <begin position="121"/>
        <end position="189"/>
    </location>
</feature>
<dbReference type="PANTHER" id="PTHR14149:SF14">
    <property type="entry name" value="CALPONIN-HOMOLOGY (CH) DOMAIN-CONTAINING PROTEIN"/>
    <property type="match status" value="1"/>
</dbReference>
<name>R9ADW2_WALI9</name>
<dbReference type="OMA" id="EEAKXAT"/>
<dbReference type="PROSITE" id="PS50021">
    <property type="entry name" value="CH"/>
    <property type="match status" value="1"/>
</dbReference>
<dbReference type="InterPro" id="IPR001715">
    <property type="entry name" value="CH_dom"/>
</dbReference>
<feature type="compositionally biased region" description="Basic and acidic residues" evidence="4">
    <location>
        <begin position="220"/>
        <end position="257"/>
    </location>
</feature>
<dbReference type="GO" id="GO:1903479">
    <property type="term" value="P:mitotic actomyosin contractile ring assembly actin filament organization"/>
    <property type="evidence" value="ECO:0007669"/>
    <property type="project" value="TreeGrafter"/>
</dbReference>
<dbReference type="PROSITE" id="PS50096">
    <property type="entry name" value="IQ"/>
    <property type="match status" value="10"/>
</dbReference>
<dbReference type="InterPro" id="IPR001487">
    <property type="entry name" value="Bromodomain"/>
</dbReference>
<dbReference type="Gene3D" id="1.10.418.10">
    <property type="entry name" value="Calponin-like domain"/>
    <property type="match status" value="1"/>
</dbReference>
<evidence type="ECO:0000313" key="8">
    <source>
        <dbReference type="EMBL" id="EOR00372.1"/>
    </source>
</evidence>
<feature type="compositionally biased region" description="Polar residues" evidence="4">
    <location>
        <begin position="266"/>
        <end position="288"/>
    </location>
</feature>
<sequence>MHDFTKSLNNREKLLLCQYINEHNFNWNLIPRSLSSHPLLLSRSPGFFTSDSCKVAYNDLLLELELEADNTKYSKDLQSRPQLKLAKKYFKLHVDEIKQSIWQQERDFRAVLQDLHNMKNNQAETSQESSTRKEASPRPPIHSERDNQEPEVLQERLTSKESASREPNPKEQTPEEAVVQELESEPPLQIKESQDGDAAMNQLPEEHATNDSNTNDPEEATPREPDSPAKEVIADTPKSSEDMQVDMKPEEVRETRRTSKRKSAAVENTNKRSPATPNETPEDTANANSKRRKSTLDDTQRKTQKVLLLCLQDITTHKAGIVFEQPIRANEAPGYHDVVYSPTDLTTIKRKIRDGQITSAQQFKANVLLMFANSIMYNPPSSDVHEMAQETSRSSPFAYQQRILERTSSSQRKPSNSSLQQSTPLASPKPTFLDGISHRTPSGSLSRHKSSHSVGDVASKWEARSQSDKSTVPFPNYPSRSPSPTKSSPNKSSLPSSVFTPFSHGNHPPSPTPEKTPSIRRSRPLSLQSTPDLAKSSVGALKELGSSQSVYRTNSLSRARSIDLEAEKQKASEQPSPTKSESGHSILGRGTAPSYRAKSGAHLGRITSGDAENDWDENDKPGGWDKDQRSSLKDDSFHLPGITDMSEQVVGLPGRVRLSRTGSLTEGSRNAAGLRRTNAVKNSSLSPTRASQNSSVMSRTQYMTLDKQRHLLAAYEYLCHISEAIRWIEDCLEGSLEMDEVQAEDGLRDGIVLFRLASVWGFGEGMEDGHIGWNGIRKNYTGNRRLFMHPNIRHFKYVDNINYFFEFIRRISLPELFTFETTDLYEKKNIPKVIYCLHALSYLLAGRGVAPRIGALKGQLEFTDDQLRQTQKNLDASNVPMPNFGGLASTFGDPEPIQEPEPVESEEDRIARELFDVEGTIVTLQAQARGYLTRLQVSSLKIKMKLNKKIITVVQARCRGKITRSRLSSLRERRSGSAMKWVVPLQAIARQKLVRDEQKDIKKYLMICKPAVTALQAQARGLLSRKKYVNKLHIIYRQNRTGVYQGLQAQCRGLLAISSFRKCKSALNNRAELQRALLIQSSCRGYLVKSKYTEYLDSITEQVPVYTAVQAACRSKASRSKYQSKLKDVMKSSQNFVHLQAHSRGIIFRRKHRKLNNALKSASTTQSVVSIQSHARALIARQENESFRAQLESLFGAHVKIQACSRGANVRDQCESILAYLDDNYKSIISVQSLSRTKLIHDRYNYLNSLLEQSSISTLQLQSQCRGFLVRKSNEQLKAELSDDSKLSSICQIQSLGRATLVRRSIWNIFQELESMEGEIVKCQAQSRGCLIRKDQTMWKRHLQVSQPQAVNLQSVLRAYVQRQKFGEKKTHYRANKEKIVKVQALYRGKEKREQFKELTMGNNVPLNTVKEFVHLLDDSDYDFDEEIELVDVRKKVLESIRETQALESHVDELDVKIALVVKNALSFDELVRAAKGRTVASSTLNRNGSVLTAAGDPFSPGKMDKQTIRRLELYQQLFWRLQNQPEYLARLFYNMSRTEVSDKNRRLIENVIMTLFGYTQSAREEYLFLKVMQRSMHEEIASARQLSDVVRGSFTWVKMFLLYLRGPERKTYLKQALGPRISEITSLESFDLETDPVIIWKQIINYQELESGKPSDKKKDVTYEEAISDSDTRVTFIHHLQQLRHATEHFRGDIQKSTKKMPYGLRFIARELYLALRIKFKNESEEACNRIIGQLIYYRYIQPAIVTPETFDVVPKVLDPLQRKNLNEIAKMLTQLAMGEVFSDENTYLTPLNDYIMDASSKFIPWFGQVADAVDAETYFNAGEFLEYNTTRKPSIHISPSEIYDVHSLLNQNLDRIAPTREDPLRAILLELGGPPLPAQGELYEARKRAISLTLTNRNTQVDNPNDPQTHKKQLWLQTKRLVLAVLRIQPERTLTQSFISEVTKEHEAQWQLFVQKEALIERSRITGAGDTVSPFLGSGYKINDIRQMNYTEVKARAIEYCLQLEKIGEISRKDNYQSVLNAIAVDVRSRNRKRIQRQKELSSMENTLKILEEKKEYLLTQQDAFNSYIETSMQTMQKKGKKRFVLPFTKQWSHLRDLKHTGKKFKFGSYKYAAQELYNRGLLLSISQVSPRQYDGIFLTFSSDEIGVFKIDLNIAGEQNAMASEDVRLEDMLQMQFENKSSIAICQGNVKCNLNVLLFQLYKK</sequence>
<dbReference type="RefSeq" id="XP_009268813.1">
    <property type="nucleotide sequence ID" value="XM_009270538.1"/>
</dbReference>
<dbReference type="CDD" id="cd21206">
    <property type="entry name" value="CH_IQGAP"/>
    <property type="match status" value="1"/>
</dbReference>
<feature type="domain" description="Bromo" evidence="5">
    <location>
        <begin position="315"/>
        <end position="385"/>
    </location>
</feature>
<feature type="region of interest" description="Disordered" evidence="4">
    <location>
        <begin position="660"/>
        <end position="695"/>
    </location>
</feature>
<accession>R9ADW2</accession>
<feature type="region of interest" description="Disordered" evidence="4">
    <location>
        <begin position="205"/>
        <end position="300"/>
    </location>
</feature>
<dbReference type="InterPro" id="IPR001936">
    <property type="entry name" value="RasGAP_dom"/>
</dbReference>
<evidence type="ECO:0000259" key="6">
    <source>
        <dbReference type="PROSITE" id="PS50018"/>
    </source>
</evidence>
<feature type="compositionally biased region" description="Low complexity" evidence="4">
    <location>
        <begin position="478"/>
        <end position="497"/>
    </location>
</feature>